<keyword evidence="1" id="KW-0238">DNA-binding</keyword>
<gene>
    <name evidence="1" type="ORF">BCF46_1247</name>
</gene>
<dbReference type="SUPFAM" id="SSF47413">
    <property type="entry name" value="lambda repressor-like DNA-binding domains"/>
    <property type="match status" value="1"/>
</dbReference>
<dbReference type="InterPro" id="IPR001387">
    <property type="entry name" value="Cro/C1-type_HTH"/>
</dbReference>
<dbReference type="EMBL" id="RCCE01000002">
    <property type="protein sequence ID" value="RLJ59103.1"/>
    <property type="molecule type" value="Genomic_DNA"/>
</dbReference>
<name>A0A497X3H0_9RHOB</name>
<organism evidence="1 2">
    <name type="scientific">Litoreibacter meonggei</name>
    <dbReference type="NCBI Taxonomy" id="1049199"/>
    <lineage>
        <taxon>Bacteria</taxon>
        <taxon>Pseudomonadati</taxon>
        <taxon>Pseudomonadota</taxon>
        <taxon>Alphaproteobacteria</taxon>
        <taxon>Rhodobacterales</taxon>
        <taxon>Roseobacteraceae</taxon>
        <taxon>Litoreibacter</taxon>
    </lineage>
</organism>
<dbReference type="Proteomes" id="UP000269157">
    <property type="component" value="Unassembled WGS sequence"/>
</dbReference>
<dbReference type="Gene3D" id="1.10.260.40">
    <property type="entry name" value="lambda repressor-like DNA-binding domains"/>
    <property type="match status" value="1"/>
</dbReference>
<dbReference type="CDD" id="cd00093">
    <property type="entry name" value="HTH_XRE"/>
    <property type="match status" value="1"/>
</dbReference>
<sequence>MKLDEYLKINGISGASFAERIGVNPATVFRIRTGRVFPHRSTLTAIVVATDGAVSANDLVEIPKKEKGGHTS</sequence>
<protein>
    <submittedName>
        <fullName evidence="1">DNA-binding Xre family transcriptional regulator</fullName>
    </submittedName>
</protein>
<accession>A0A497X3H0</accession>
<dbReference type="AlphaFoldDB" id="A0A497X3H0"/>
<dbReference type="InterPro" id="IPR010982">
    <property type="entry name" value="Lambda_DNA-bd_dom_sf"/>
</dbReference>
<keyword evidence="2" id="KW-1185">Reference proteome</keyword>
<comment type="caution">
    <text evidence="1">The sequence shown here is derived from an EMBL/GenBank/DDBJ whole genome shotgun (WGS) entry which is preliminary data.</text>
</comment>
<dbReference type="GO" id="GO:0003677">
    <property type="term" value="F:DNA binding"/>
    <property type="evidence" value="ECO:0007669"/>
    <property type="project" value="UniProtKB-KW"/>
</dbReference>
<proteinExistence type="predicted"/>
<reference evidence="1 2" key="1">
    <citation type="submission" date="2018-10" db="EMBL/GenBank/DDBJ databases">
        <title>Genomic Encyclopedia of Archaeal and Bacterial Type Strains, Phase II (KMG-II): from individual species to whole genera.</title>
        <authorList>
            <person name="Goeker M."/>
        </authorList>
    </citation>
    <scope>NUCLEOTIDE SEQUENCE [LARGE SCALE GENOMIC DNA]</scope>
    <source>
        <strain evidence="1 2">DSM 29466</strain>
    </source>
</reference>
<evidence type="ECO:0000313" key="1">
    <source>
        <dbReference type="EMBL" id="RLJ59103.1"/>
    </source>
</evidence>
<evidence type="ECO:0000313" key="2">
    <source>
        <dbReference type="Proteomes" id="UP000269157"/>
    </source>
</evidence>